<feature type="region of interest" description="Disordered" evidence="1">
    <location>
        <begin position="35"/>
        <end position="63"/>
    </location>
</feature>
<reference evidence="2" key="1">
    <citation type="submission" date="2021-01" db="EMBL/GenBank/DDBJ databases">
        <title>Diatom-associated Roseobacters Show Island Model of Population Structure.</title>
        <authorList>
            <person name="Qu L."/>
            <person name="Feng X."/>
            <person name="Chen Y."/>
            <person name="Li L."/>
            <person name="Wang X."/>
            <person name="Hu Z."/>
            <person name="Wang H."/>
            <person name="Luo H."/>
        </authorList>
    </citation>
    <scope>NUCLEOTIDE SEQUENCE</scope>
    <source>
        <strain evidence="2">SM26-45</strain>
    </source>
</reference>
<gene>
    <name evidence="2" type="ORF">JQX14_19515</name>
</gene>
<evidence type="ECO:0000313" key="3">
    <source>
        <dbReference type="Proteomes" id="UP000809337"/>
    </source>
</evidence>
<dbReference type="EMBL" id="JAFBWN010000019">
    <property type="protein sequence ID" value="MBM2356747.1"/>
    <property type="molecule type" value="Genomic_DNA"/>
</dbReference>
<dbReference type="Proteomes" id="UP000809337">
    <property type="component" value="Unassembled WGS sequence"/>
</dbReference>
<dbReference type="AlphaFoldDB" id="A0A9Q2NPV9"/>
<feature type="region of interest" description="Disordered" evidence="1">
    <location>
        <begin position="82"/>
        <end position="112"/>
    </location>
</feature>
<evidence type="ECO:0000313" key="2">
    <source>
        <dbReference type="EMBL" id="MBM2356747.1"/>
    </source>
</evidence>
<feature type="compositionally biased region" description="Pro residues" evidence="1">
    <location>
        <begin position="101"/>
        <end position="112"/>
    </location>
</feature>
<accession>A0A9Q2NPV9</accession>
<proteinExistence type="predicted"/>
<feature type="compositionally biased region" description="Low complexity" evidence="1">
    <location>
        <begin position="35"/>
        <end position="50"/>
    </location>
</feature>
<name>A0A9Q2NPV9_9RHOB</name>
<protein>
    <submittedName>
        <fullName evidence="2">Uncharacterized protein</fullName>
    </submittedName>
</protein>
<evidence type="ECO:0000256" key="1">
    <source>
        <dbReference type="SAM" id="MobiDB-lite"/>
    </source>
</evidence>
<organism evidence="2 3">
    <name type="scientific">Pseudosulfitobacter pseudonitzschiae</name>
    <dbReference type="NCBI Taxonomy" id="1402135"/>
    <lineage>
        <taxon>Bacteria</taxon>
        <taxon>Pseudomonadati</taxon>
        <taxon>Pseudomonadota</taxon>
        <taxon>Alphaproteobacteria</taxon>
        <taxon>Rhodobacterales</taxon>
        <taxon>Roseobacteraceae</taxon>
        <taxon>Pseudosulfitobacter</taxon>
    </lineage>
</organism>
<dbReference type="RefSeq" id="WP_231035623.1">
    <property type="nucleotide sequence ID" value="NZ_JAJNGX010000019.1"/>
</dbReference>
<sequence>MTVLRALLLALMVLVVMPWGAFSAVYPALAQPAHASASDASQVSAVPASVERPRKRCRTATLPGSPCAQDIRLHDGVTLNAPARDAEVPVPQDRVLRSSVPKPPPQGPPRLI</sequence>
<comment type="caution">
    <text evidence="2">The sequence shown here is derived from an EMBL/GenBank/DDBJ whole genome shotgun (WGS) entry which is preliminary data.</text>
</comment>